<evidence type="ECO:0000256" key="2">
    <source>
        <dbReference type="ARBA" id="ARBA00007069"/>
    </source>
</evidence>
<evidence type="ECO:0000313" key="11">
    <source>
        <dbReference type="Proteomes" id="UP001223016"/>
    </source>
</evidence>
<comment type="similarity">
    <text evidence="2">Belongs to the binding-protein-dependent transport system permease family. CysTW subfamily.</text>
</comment>
<protein>
    <submittedName>
        <fullName evidence="10">ABC transporter permease subunit</fullName>
    </submittedName>
</protein>
<keyword evidence="6 8" id="KW-1133">Transmembrane helix</keyword>
<dbReference type="PANTHER" id="PTHR43848">
    <property type="entry name" value="PUTRESCINE TRANSPORT SYSTEM PERMEASE PROTEIN POTI"/>
    <property type="match status" value="1"/>
</dbReference>
<dbReference type="Pfam" id="PF00528">
    <property type="entry name" value="BPD_transp_1"/>
    <property type="match status" value="1"/>
</dbReference>
<evidence type="ECO:0000256" key="1">
    <source>
        <dbReference type="ARBA" id="ARBA00004651"/>
    </source>
</evidence>
<dbReference type="RefSeq" id="WP_201020665.1">
    <property type="nucleotide sequence ID" value="NZ_JAUQOO010000035.1"/>
</dbReference>
<keyword evidence="4" id="KW-1003">Cell membrane</keyword>
<evidence type="ECO:0000256" key="3">
    <source>
        <dbReference type="ARBA" id="ARBA00022448"/>
    </source>
</evidence>
<name>A0ABT9CXR2_9PSED</name>
<evidence type="ECO:0000259" key="9">
    <source>
        <dbReference type="PROSITE" id="PS50928"/>
    </source>
</evidence>
<dbReference type="InterPro" id="IPR000515">
    <property type="entry name" value="MetI-like"/>
</dbReference>
<reference evidence="10 11" key="1">
    <citation type="submission" date="2023-07" db="EMBL/GenBank/DDBJ databases">
        <title>Identification of four novel Pseudomonas species associated with bacterial leaf spot of cucurbits.</title>
        <authorList>
            <person name="Fullem K.R."/>
        </authorList>
    </citation>
    <scope>NUCLEOTIDE SEQUENCE [LARGE SCALE GENOMIC DNA]</scope>
    <source>
        <strain evidence="10 11">KFB 138</strain>
    </source>
</reference>
<evidence type="ECO:0000256" key="6">
    <source>
        <dbReference type="ARBA" id="ARBA00022989"/>
    </source>
</evidence>
<accession>A0ABT9CXR2</accession>
<dbReference type="CDD" id="cd06261">
    <property type="entry name" value="TM_PBP2"/>
    <property type="match status" value="1"/>
</dbReference>
<organism evidence="10 11">
    <name type="scientific">Pseudomonas serbiensis</name>
    <dbReference type="NCBI Taxonomy" id="3064350"/>
    <lineage>
        <taxon>Bacteria</taxon>
        <taxon>Pseudomonadati</taxon>
        <taxon>Pseudomonadota</taxon>
        <taxon>Gammaproteobacteria</taxon>
        <taxon>Pseudomonadales</taxon>
        <taxon>Pseudomonadaceae</taxon>
        <taxon>Pseudomonas</taxon>
    </lineage>
</organism>
<evidence type="ECO:0000313" key="10">
    <source>
        <dbReference type="EMBL" id="MDO7930296.1"/>
    </source>
</evidence>
<evidence type="ECO:0000256" key="5">
    <source>
        <dbReference type="ARBA" id="ARBA00022692"/>
    </source>
</evidence>
<dbReference type="EMBL" id="JAUQOO010000035">
    <property type="protein sequence ID" value="MDO7930296.1"/>
    <property type="molecule type" value="Genomic_DNA"/>
</dbReference>
<evidence type="ECO:0000256" key="4">
    <source>
        <dbReference type="ARBA" id="ARBA00022475"/>
    </source>
</evidence>
<gene>
    <name evidence="10" type="ORF">Q6A51_26355</name>
</gene>
<dbReference type="SUPFAM" id="SSF161098">
    <property type="entry name" value="MetI-like"/>
    <property type="match status" value="1"/>
</dbReference>
<keyword evidence="3 8" id="KW-0813">Transport</keyword>
<feature type="domain" description="ABC transmembrane type-1" evidence="9">
    <location>
        <begin position="60"/>
        <end position="256"/>
    </location>
</feature>
<keyword evidence="5 8" id="KW-0812">Transmembrane</keyword>
<dbReference type="InterPro" id="IPR051789">
    <property type="entry name" value="Bact_Polyamine_Transport"/>
</dbReference>
<comment type="subcellular location">
    <subcellularLocation>
        <location evidence="1 8">Cell membrane</location>
        <topology evidence="1 8">Multi-pass membrane protein</topology>
    </subcellularLocation>
</comment>
<dbReference type="PANTHER" id="PTHR43848:SF2">
    <property type="entry name" value="PUTRESCINE TRANSPORT SYSTEM PERMEASE PROTEIN POTI"/>
    <property type="match status" value="1"/>
</dbReference>
<feature type="transmembrane region" description="Helical" evidence="8">
    <location>
        <begin position="9"/>
        <end position="30"/>
    </location>
</feature>
<dbReference type="Gene3D" id="1.10.3720.10">
    <property type="entry name" value="MetI-like"/>
    <property type="match status" value="1"/>
</dbReference>
<feature type="transmembrane region" description="Helical" evidence="8">
    <location>
        <begin position="237"/>
        <end position="258"/>
    </location>
</feature>
<keyword evidence="7 8" id="KW-0472">Membrane</keyword>
<feature type="transmembrane region" description="Helical" evidence="8">
    <location>
        <begin position="97"/>
        <end position="124"/>
    </location>
</feature>
<proteinExistence type="inferred from homology"/>
<comment type="caution">
    <text evidence="10">The sequence shown here is derived from an EMBL/GenBank/DDBJ whole genome shotgun (WGS) entry which is preliminary data.</text>
</comment>
<dbReference type="InterPro" id="IPR035906">
    <property type="entry name" value="MetI-like_sf"/>
</dbReference>
<sequence length="287" mass="31595">MNRFRFSNLMLILGLLFIYAPMVILVIYSFNDSKLVTVWGGWSVKWYVGLLDNTQLMGSVWRSLEIALYTAIAAVALGTMAAFVLTRISRFKGRTVFGGLVTAPLVMPEVITGLSLLLLFVAMAQLIGWPQERGIVTIWIAHTTFCSAYVAVVVSSRLRELDLSIEEAAMDLGARPWKVFFLITIPMIAPSLAAGGMMSFALSLDDLVLASFVSGPGSTTLPMEVFSAVRLGVKPEINAVASLILLAVSLVTFLVWYFTRRAEERRKRAIQQAIEESAADTYKPRTA</sequence>
<feature type="transmembrane region" description="Helical" evidence="8">
    <location>
        <begin position="66"/>
        <end position="85"/>
    </location>
</feature>
<feature type="transmembrane region" description="Helical" evidence="8">
    <location>
        <begin position="136"/>
        <end position="158"/>
    </location>
</feature>
<keyword evidence="11" id="KW-1185">Reference proteome</keyword>
<evidence type="ECO:0000256" key="8">
    <source>
        <dbReference type="RuleBase" id="RU363032"/>
    </source>
</evidence>
<dbReference type="Proteomes" id="UP001223016">
    <property type="component" value="Unassembled WGS sequence"/>
</dbReference>
<dbReference type="PROSITE" id="PS50928">
    <property type="entry name" value="ABC_TM1"/>
    <property type="match status" value="1"/>
</dbReference>
<evidence type="ECO:0000256" key="7">
    <source>
        <dbReference type="ARBA" id="ARBA00023136"/>
    </source>
</evidence>
<feature type="transmembrane region" description="Helical" evidence="8">
    <location>
        <begin position="179"/>
        <end position="202"/>
    </location>
</feature>